<dbReference type="AlphaFoldDB" id="A0AA88EA43"/>
<accession>A0AA88EA43</accession>
<keyword evidence="4" id="KW-1185">Reference proteome</keyword>
<comment type="caution">
    <text evidence="3">The sequence shown here is derived from an EMBL/GenBank/DDBJ whole genome shotgun (WGS) entry which is preliminary data.</text>
</comment>
<feature type="domain" description="Retrotransposon gag" evidence="2">
    <location>
        <begin position="146"/>
        <end position="224"/>
    </location>
</feature>
<name>A0AA88EA43_FICCA</name>
<dbReference type="InterPro" id="IPR005162">
    <property type="entry name" value="Retrotrans_gag_dom"/>
</dbReference>
<evidence type="ECO:0000256" key="1">
    <source>
        <dbReference type="SAM" id="Coils"/>
    </source>
</evidence>
<protein>
    <recommendedName>
        <fullName evidence="2">Retrotransposon gag domain-containing protein</fullName>
    </recommendedName>
</protein>
<feature type="coiled-coil region" evidence="1">
    <location>
        <begin position="21"/>
        <end position="48"/>
    </location>
</feature>
<proteinExistence type="predicted"/>
<dbReference type="Pfam" id="PF03732">
    <property type="entry name" value="Retrotrans_gag"/>
    <property type="match status" value="1"/>
</dbReference>
<keyword evidence="1" id="KW-0175">Coiled coil</keyword>
<sequence length="295" mass="33906">MVRTRTQVHPNPQEPDLANVVAMLQQQLLQQQEETNRQREKIARLNQVPRANEIPPQDNPAPPVVPQVLEVRQEVPRNFEVPLAPAGMQANPPIVREDLLYERFRRMKAPEFEGLMDPIEADNWLMDIQVILDFMGLTEQERVLCASFALKKDARHWWITVQMRRNVAAMSWQDFVTEFKTMYYNSEILAAQQDEFNSLKQGSMTVLEAVKKFEQLGRLCPELIPNEKEKFAPPCPSILYQPLLTVAYLQHKRKYHNKAYAVGGGCTYLSCYVLRYAASSQSTAPGSLLLVEGHR</sequence>
<dbReference type="EMBL" id="BTGU01000301">
    <property type="protein sequence ID" value="GMN66209.1"/>
    <property type="molecule type" value="Genomic_DNA"/>
</dbReference>
<organism evidence="3 4">
    <name type="scientific">Ficus carica</name>
    <name type="common">Common fig</name>
    <dbReference type="NCBI Taxonomy" id="3494"/>
    <lineage>
        <taxon>Eukaryota</taxon>
        <taxon>Viridiplantae</taxon>
        <taxon>Streptophyta</taxon>
        <taxon>Embryophyta</taxon>
        <taxon>Tracheophyta</taxon>
        <taxon>Spermatophyta</taxon>
        <taxon>Magnoliopsida</taxon>
        <taxon>eudicotyledons</taxon>
        <taxon>Gunneridae</taxon>
        <taxon>Pentapetalae</taxon>
        <taxon>rosids</taxon>
        <taxon>fabids</taxon>
        <taxon>Rosales</taxon>
        <taxon>Moraceae</taxon>
        <taxon>Ficeae</taxon>
        <taxon>Ficus</taxon>
    </lineage>
</organism>
<evidence type="ECO:0000313" key="3">
    <source>
        <dbReference type="EMBL" id="GMN66209.1"/>
    </source>
</evidence>
<gene>
    <name evidence="3" type="ORF">TIFTF001_035277</name>
</gene>
<evidence type="ECO:0000259" key="2">
    <source>
        <dbReference type="Pfam" id="PF03732"/>
    </source>
</evidence>
<dbReference type="Proteomes" id="UP001187192">
    <property type="component" value="Unassembled WGS sequence"/>
</dbReference>
<reference evidence="3" key="1">
    <citation type="submission" date="2023-07" db="EMBL/GenBank/DDBJ databases">
        <title>draft genome sequence of fig (Ficus carica).</title>
        <authorList>
            <person name="Takahashi T."/>
            <person name="Nishimura K."/>
        </authorList>
    </citation>
    <scope>NUCLEOTIDE SEQUENCE</scope>
</reference>
<evidence type="ECO:0000313" key="4">
    <source>
        <dbReference type="Proteomes" id="UP001187192"/>
    </source>
</evidence>